<dbReference type="PROSITE" id="PS50885">
    <property type="entry name" value="HAMP"/>
    <property type="match status" value="1"/>
</dbReference>
<dbReference type="SUPFAM" id="SSF47384">
    <property type="entry name" value="Homodimeric domain of signal transducing histidine kinase"/>
    <property type="match status" value="1"/>
</dbReference>
<evidence type="ECO:0000256" key="12">
    <source>
        <dbReference type="SAM" id="Phobius"/>
    </source>
</evidence>
<evidence type="ECO:0000256" key="4">
    <source>
        <dbReference type="ARBA" id="ARBA00022553"/>
    </source>
</evidence>
<keyword evidence="4" id="KW-0597">Phosphoprotein</keyword>
<dbReference type="SUPFAM" id="SSF55874">
    <property type="entry name" value="ATPase domain of HSP90 chaperone/DNA topoisomerase II/histidine kinase"/>
    <property type="match status" value="1"/>
</dbReference>
<dbReference type="PRINTS" id="PR00344">
    <property type="entry name" value="BCTRLSENSOR"/>
</dbReference>
<dbReference type="CDD" id="cd00075">
    <property type="entry name" value="HATPase"/>
    <property type="match status" value="1"/>
</dbReference>
<dbReference type="CDD" id="cd06225">
    <property type="entry name" value="HAMP"/>
    <property type="match status" value="1"/>
</dbReference>
<dbReference type="SMART" id="SM00304">
    <property type="entry name" value="HAMP"/>
    <property type="match status" value="1"/>
</dbReference>
<evidence type="ECO:0000259" key="13">
    <source>
        <dbReference type="PROSITE" id="PS50109"/>
    </source>
</evidence>
<dbReference type="SMART" id="SM00388">
    <property type="entry name" value="HisKA"/>
    <property type="match status" value="1"/>
</dbReference>
<dbReference type="SUPFAM" id="SSF158472">
    <property type="entry name" value="HAMP domain-like"/>
    <property type="match status" value="1"/>
</dbReference>
<dbReference type="SMART" id="SM00387">
    <property type="entry name" value="HATPase_c"/>
    <property type="match status" value="1"/>
</dbReference>
<keyword evidence="8 12" id="KW-1133">Transmembrane helix</keyword>
<dbReference type="PANTHER" id="PTHR45436:SF5">
    <property type="entry name" value="SENSOR HISTIDINE KINASE TRCS"/>
    <property type="match status" value="1"/>
</dbReference>
<dbReference type="InterPro" id="IPR005467">
    <property type="entry name" value="His_kinase_dom"/>
</dbReference>
<feature type="compositionally biased region" description="Basic and acidic residues" evidence="11">
    <location>
        <begin position="61"/>
        <end position="76"/>
    </location>
</feature>
<dbReference type="GO" id="GO:0005886">
    <property type="term" value="C:plasma membrane"/>
    <property type="evidence" value="ECO:0007669"/>
    <property type="project" value="TreeGrafter"/>
</dbReference>
<keyword evidence="5" id="KW-0808">Transferase</keyword>
<dbReference type="Pfam" id="PF02518">
    <property type="entry name" value="HATPase_c"/>
    <property type="match status" value="1"/>
</dbReference>
<dbReference type="GO" id="GO:0000155">
    <property type="term" value="F:phosphorelay sensor kinase activity"/>
    <property type="evidence" value="ECO:0007669"/>
    <property type="project" value="InterPro"/>
</dbReference>
<evidence type="ECO:0000256" key="8">
    <source>
        <dbReference type="ARBA" id="ARBA00022989"/>
    </source>
</evidence>
<evidence type="ECO:0000256" key="5">
    <source>
        <dbReference type="ARBA" id="ARBA00022679"/>
    </source>
</evidence>
<dbReference type="PANTHER" id="PTHR45436">
    <property type="entry name" value="SENSOR HISTIDINE KINASE YKOH"/>
    <property type="match status" value="1"/>
</dbReference>
<evidence type="ECO:0000259" key="14">
    <source>
        <dbReference type="PROSITE" id="PS50885"/>
    </source>
</evidence>
<evidence type="ECO:0000256" key="6">
    <source>
        <dbReference type="ARBA" id="ARBA00022692"/>
    </source>
</evidence>
<dbReference type="PROSITE" id="PS50109">
    <property type="entry name" value="HIS_KIN"/>
    <property type="match status" value="1"/>
</dbReference>
<keyword evidence="10 12" id="KW-0472">Membrane</keyword>
<protein>
    <recommendedName>
        <fullName evidence="3">histidine kinase</fullName>
        <ecNumber evidence="3">2.7.13.3</ecNumber>
    </recommendedName>
</protein>
<feature type="domain" description="HAMP" evidence="14">
    <location>
        <begin position="182"/>
        <end position="236"/>
    </location>
</feature>
<keyword evidence="7" id="KW-0418">Kinase</keyword>
<dbReference type="Pfam" id="PF00512">
    <property type="entry name" value="HisKA"/>
    <property type="match status" value="1"/>
</dbReference>
<feature type="compositionally biased region" description="Pro residues" evidence="11">
    <location>
        <begin position="51"/>
        <end position="60"/>
    </location>
</feature>
<keyword evidence="9" id="KW-0902">Two-component regulatory system</keyword>
<dbReference type="InterPro" id="IPR036890">
    <property type="entry name" value="HATPase_C_sf"/>
</dbReference>
<organism evidence="15">
    <name type="scientific">freshwater metagenome</name>
    <dbReference type="NCBI Taxonomy" id="449393"/>
    <lineage>
        <taxon>unclassified sequences</taxon>
        <taxon>metagenomes</taxon>
        <taxon>ecological metagenomes</taxon>
    </lineage>
</organism>
<sequence length="463" mass="48423">MTLAAVAAVGGALLVAGLAVIIFSAKSDQRQLDRELTRLARQVDRRSGPVFDPPAGQPPRPNDRGTREQRLQDGRGGRPRGPLEPGADRFTRVVLASGETFSGGAAVPQNFPLTTAGEIVTVKVDGNDWRTLTQQLPDASRLQVAARLTTIQDRAQRLRIVVVAALLGALLATALLTRSLARLALEPLRGLAGTAAQVAATADLSVRVPTGDGPEEVDELADDLNAMLNRLQRSASEREAALSSARRFAADAGHELRNPLTSLRANIALIEKSGAFSDPDVRAAVTASASDSARLVALVDQLQQLARGEAGAPALKEPVDIGELADTALVALVDRFPEITAELHAPESGPVIDAEPESLRMLLDNLLVNAAIHGRPGGRVELSVEALPSGGSRIQVDDDGEGIPADQREAVLERFVRGEGARGAGTGLGLAIAAAQTARYEGTLTLADSALGGLQVTADFPPR</sequence>
<feature type="region of interest" description="Disordered" evidence="11">
    <location>
        <begin position="39"/>
        <end position="88"/>
    </location>
</feature>
<dbReference type="CDD" id="cd00082">
    <property type="entry name" value="HisKA"/>
    <property type="match status" value="1"/>
</dbReference>
<dbReference type="Gene3D" id="6.10.340.10">
    <property type="match status" value="1"/>
</dbReference>
<dbReference type="InterPro" id="IPR004358">
    <property type="entry name" value="Sig_transdc_His_kin-like_C"/>
</dbReference>
<evidence type="ECO:0000256" key="7">
    <source>
        <dbReference type="ARBA" id="ARBA00022777"/>
    </source>
</evidence>
<evidence type="ECO:0000256" key="3">
    <source>
        <dbReference type="ARBA" id="ARBA00012438"/>
    </source>
</evidence>
<dbReference type="AlphaFoldDB" id="A0A6J5ZJB1"/>
<evidence type="ECO:0000256" key="1">
    <source>
        <dbReference type="ARBA" id="ARBA00000085"/>
    </source>
</evidence>
<dbReference type="InterPro" id="IPR050428">
    <property type="entry name" value="TCS_sensor_his_kinase"/>
</dbReference>
<dbReference type="InterPro" id="IPR036097">
    <property type="entry name" value="HisK_dim/P_sf"/>
</dbReference>
<dbReference type="InterPro" id="IPR003661">
    <property type="entry name" value="HisK_dim/P_dom"/>
</dbReference>
<gene>
    <name evidence="15" type="ORF">UFOPK3547_00614</name>
</gene>
<evidence type="ECO:0000256" key="9">
    <source>
        <dbReference type="ARBA" id="ARBA00023012"/>
    </source>
</evidence>
<dbReference type="InterPro" id="IPR003660">
    <property type="entry name" value="HAMP_dom"/>
</dbReference>
<evidence type="ECO:0000256" key="10">
    <source>
        <dbReference type="ARBA" id="ARBA00023136"/>
    </source>
</evidence>
<evidence type="ECO:0000256" key="2">
    <source>
        <dbReference type="ARBA" id="ARBA00004370"/>
    </source>
</evidence>
<dbReference type="InterPro" id="IPR003594">
    <property type="entry name" value="HATPase_dom"/>
</dbReference>
<dbReference type="EMBL" id="CAESAN010000039">
    <property type="protein sequence ID" value="CAB4341488.1"/>
    <property type="molecule type" value="Genomic_DNA"/>
</dbReference>
<proteinExistence type="predicted"/>
<dbReference type="EC" id="2.7.13.3" evidence="3"/>
<dbReference type="Gene3D" id="1.10.287.130">
    <property type="match status" value="1"/>
</dbReference>
<reference evidence="15" key="1">
    <citation type="submission" date="2020-05" db="EMBL/GenBank/DDBJ databases">
        <authorList>
            <person name="Chiriac C."/>
            <person name="Salcher M."/>
            <person name="Ghai R."/>
            <person name="Kavagutti S V."/>
        </authorList>
    </citation>
    <scope>NUCLEOTIDE SEQUENCE</scope>
</reference>
<feature type="domain" description="Histidine kinase" evidence="13">
    <location>
        <begin position="251"/>
        <end position="463"/>
    </location>
</feature>
<accession>A0A6J5ZJB1</accession>
<evidence type="ECO:0000313" key="15">
    <source>
        <dbReference type="EMBL" id="CAB4341488.1"/>
    </source>
</evidence>
<keyword evidence="6 12" id="KW-0812">Transmembrane</keyword>
<evidence type="ECO:0000256" key="11">
    <source>
        <dbReference type="SAM" id="MobiDB-lite"/>
    </source>
</evidence>
<name>A0A6J5ZJB1_9ZZZZ</name>
<dbReference type="Gene3D" id="3.30.565.10">
    <property type="entry name" value="Histidine kinase-like ATPase, C-terminal domain"/>
    <property type="match status" value="1"/>
</dbReference>
<feature type="transmembrane region" description="Helical" evidence="12">
    <location>
        <begin position="160"/>
        <end position="181"/>
    </location>
</feature>
<comment type="subcellular location">
    <subcellularLocation>
        <location evidence="2">Membrane</location>
    </subcellularLocation>
</comment>
<comment type="catalytic activity">
    <reaction evidence="1">
        <text>ATP + protein L-histidine = ADP + protein N-phospho-L-histidine.</text>
        <dbReference type="EC" id="2.7.13.3"/>
    </reaction>
</comment>
<dbReference type="Pfam" id="PF00672">
    <property type="entry name" value="HAMP"/>
    <property type="match status" value="1"/>
</dbReference>